<dbReference type="PANTHER" id="PTHR10509">
    <property type="entry name" value="O-METHYLTRANSFERASE-RELATED"/>
    <property type="match status" value="1"/>
</dbReference>
<dbReference type="Proteomes" id="UP000236546">
    <property type="component" value="Unassembled WGS sequence"/>
</dbReference>
<dbReference type="InterPro" id="IPR050362">
    <property type="entry name" value="Cation-dep_OMT"/>
</dbReference>
<dbReference type="PANTHER" id="PTHR10509:SF14">
    <property type="entry name" value="CAFFEOYL-COA O-METHYLTRANSFERASE 3-RELATED"/>
    <property type="match status" value="1"/>
</dbReference>
<dbReference type="Gene3D" id="3.40.50.150">
    <property type="entry name" value="Vaccinia Virus protein VP39"/>
    <property type="match status" value="1"/>
</dbReference>
<name>A0A2K0SZ04_9HYPO</name>
<dbReference type="GO" id="GO:0032259">
    <property type="term" value="P:methylation"/>
    <property type="evidence" value="ECO:0007669"/>
    <property type="project" value="UniProtKB-KW"/>
</dbReference>
<evidence type="ECO:0000256" key="4">
    <source>
        <dbReference type="ARBA" id="ARBA00023453"/>
    </source>
</evidence>
<dbReference type="OrthoDB" id="10251242at2759"/>
<dbReference type="GO" id="GO:0008171">
    <property type="term" value="F:O-methyltransferase activity"/>
    <property type="evidence" value="ECO:0007669"/>
    <property type="project" value="InterPro"/>
</dbReference>
<reference evidence="5 6" key="1">
    <citation type="submission" date="2017-02" db="EMBL/GenBank/DDBJ databases">
        <title>Genomes of Trichoderma spp. with biocontrol activity.</title>
        <authorList>
            <person name="Gardiner D."/>
            <person name="Kazan K."/>
            <person name="Vos C."/>
            <person name="Harvey P."/>
        </authorList>
    </citation>
    <scope>NUCLEOTIDE SEQUENCE [LARGE SCALE GENOMIC DNA]</scope>
    <source>
        <strain evidence="5 6">A5MH</strain>
    </source>
</reference>
<comment type="caution">
    <text evidence="5">The sequence shown here is derived from an EMBL/GenBank/DDBJ whole genome shotgun (WGS) entry which is preliminary data.</text>
</comment>
<dbReference type="EMBL" id="MTYH01000104">
    <property type="protein sequence ID" value="PNP38508.1"/>
    <property type="molecule type" value="Genomic_DNA"/>
</dbReference>
<gene>
    <name evidence="5" type="ORF">TGAMA5MH_09589</name>
</gene>
<dbReference type="Pfam" id="PF01596">
    <property type="entry name" value="Methyltransf_3"/>
    <property type="match status" value="1"/>
</dbReference>
<dbReference type="InterPro" id="IPR002935">
    <property type="entry name" value="SAM_O-MeTrfase"/>
</dbReference>
<dbReference type="GO" id="GO:0008757">
    <property type="term" value="F:S-adenosylmethionine-dependent methyltransferase activity"/>
    <property type="evidence" value="ECO:0007669"/>
    <property type="project" value="TreeGrafter"/>
</dbReference>
<protein>
    <recommendedName>
        <fullName evidence="7">O-methyltransferase</fullName>
    </recommendedName>
</protein>
<dbReference type="InterPro" id="IPR029063">
    <property type="entry name" value="SAM-dependent_MTases_sf"/>
</dbReference>
<dbReference type="CDD" id="cd02440">
    <property type="entry name" value="AdoMet_MTases"/>
    <property type="match status" value="1"/>
</dbReference>
<keyword evidence="3" id="KW-0949">S-adenosyl-L-methionine</keyword>
<organism evidence="5 6">
    <name type="scientific">Trichoderma gamsii</name>
    <dbReference type="NCBI Taxonomy" id="398673"/>
    <lineage>
        <taxon>Eukaryota</taxon>
        <taxon>Fungi</taxon>
        <taxon>Dikarya</taxon>
        <taxon>Ascomycota</taxon>
        <taxon>Pezizomycotina</taxon>
        <taxon>Sordariomycetes</taxon>
        <taxon>Hypocreomycetidae</taxon>
        <taxon>Hypocreales</taxon>
        <taxon>Hypocreaceae</taxon>
        <taxon>Trichoderma</taxon>
    </lineage>
</organism>
<evidence type="ECO:0000313" key="5">
    <source>
        <dbReference type="EMBL" id="PNP38508.1"/>
    </source>
</evidence>
<evidence type="ECO:0000313" key="6">
    <source>
        <dbReference type="Proteomes" id="UP000236546"/>
    </source>
</evidence>
<evidence type="ECO:0000256" key="1">
    <source>
        <dbReference type="ARBA" id="ARBA00022603"/>
    </source>
</evidence>
<keyword evidence="1" id="KW-0489">Methyltransferase</keyword>
<evidence type="ECO:0008006" key="7">
    <source>
        <dbReference type="Google" id="ProtNLM"/>
    </source>
</evidence>
<accession>A0A2K0SZ04</accession>
<evidence type="ECO:0000256" key="3">
    <source>
        <dbReference type="ARBA" id="ARBA00022691"/>
    </source>
</evidence>
<dbReference type="AlphaFoldDB" id="A0A2K0SZ04"/>
<evidence type="ECO:0000256" key="2">
    <source>
        <dbReference type="ARBA" id="ARBA00022679"/>
    </source>
</evidence>
<dbReference type="PROSITE" id="PS51682">
    <property type="entry name" value="SAM_OMT_I"/>
    <property type="match status" value="1"/>
</dbReference>
<keyword evidence="2" id="KW-0808">Transferase</keyword>
<proteinExistence type="inferred from homology"/>
<comment type="similarity">
    <text evidence="4">Belongs to the class I-like SAM-binding methyltransferase superfamily. Cation-dependent O-methyltransferase family.</text>
</comment>
<dbReference type="SUPFAM" id="SSF53335">
    <property type="entry name" value="S-adenosyl-L-methionine-dependent methyltransferases"/>
    <property type="match status" value="1"/>
</dbReference>
<sequence>MSKKTTSAALFPNAKVAAEVTTYSASSSTALPKHLVDYHAWVDENRPQDAAYMISNLQAQSLIFFARAFGAKRVLEIGSYVGYSALVWAHALGEDGKVTGLEFSEEYAKIANATFEKHGVKNVEIIVGDALQTLSTLNPEEPYDLIFIDAQKSGYPSYLRDILAGSQPGSTNRLLRPGGFIVADNVLRRGLVADGSEDNPNWQLQRHVVHAEEDLVALREFNKALATHKRLEALLLPVFDGVGFARLLD</sequence>